<feature type="compositionally biased region" description="Acidic residues" evidence="1">
    <location>
        <begin position="308"/>
        <end position="317"/>
    </location>
</feature>
<dbReference type="KEGG" id="cre:CHLRE_10g426800v5"/>
<dbReference type="OrthoDB" id="10561380at2759"/>
<sequence>MASTILLTDVKVLADELVCCRHATAPRLEALSLLDQAETANGSRGFQLLLKSSVAAPVLKTALAETLSNCPSFAGRLVQGKSGTFDVSCCNSGARLVIAATSASLRQAEAAVGHAPVQAEPLNPWAAFALPTSPDHICRNQAFAAHLSATYSTATHIREIQAPGAASVTAAAAARMVEVAASGADGAGGSSRSSSSATKHDSHCGSDAVSRTGSHCSMDSARSVCSSIGIAPFAHASGMAASSAAAGLAAPCALCGGGPAAAGVAGAAAAAAATTTSAPISISARVSSSSQLRTLSSHPFTFEEITWEEEEQEEEDGGAVAGDSDTAATAATAASGSPPPPRRSASAAARKATAAAASSVVSACCAACRSTYTAATAAAAAASPIRLATALAAAAEQLPSPFAAQRASAAAAAAATAVAKQPARAAFRADAVEALAVEGPLPQGVPERPDRLLLAAAAAPLVAGGRWATWALLAARSLIYTDILGQGCEVRLLHLPTARLAELKSQATAELAQEKEWEESHAAAHAAAAAGGNDNAACCGCAWHGPALRDVQWVSSNDVLCARLMQLLHSTPLRQMWPSMTLLRPADLRRRRLGGLSGQQSLSGLLPAETAAASASAAAAADPLVLGNASYAARMQAAAPSRQSLGRLAGQLRQSLGYVVPQLSRSLAQARAALQQVQAQAGAALLLLPGSAAASHPQECGQSPAGPLTVAALDVRPDLLTFGPERPVAVLPLDGTVAPNTVLAYPAIASTAAPGAAAGSSTCLAAALHRVTWRQLDAMYGKDLAAAF</sequence>
<evidence type="ECO:0000256" key="1">
    <source>
        <dbReference type="SAM" id="MobiDB-lite"/>
    </source>
</evidence>
<dbReference type="InParanoid" id="A0A2K3D9K0"/>
<organism evidence="2 3">
    <name type="scientific">Chlamydomonas reinhardtii</name>
    <name type="common">Chlamydomonas smithii</name>
    <dbReference type="NCBI Taxonomy" id="3055"/>
    <lineage>
        <taxon>Eukaryota</taxon>
        <taxon>Viridiplantae</taxon>
        <taxon>Chlorophyta</taxon>
        <taxon>core chlorophytes</taxon>
        <taxon>Chlorophyceae</taxon>
        <taxon>CS clade</taxon>
        <taxon>Chlamydomonadales</taxon>
        <taxon>Chlamydomonadaceae</taxon>
        <taxon>Chlamydomonas</taxon>
    </lineage>
</organism>
<dbReference type="InterPro" id="IPR023213">
    <property type="entry name" value="CAT-like_dom_sf"/>
</dbReference>
<dbReference type="EMBL" id="CM008971">
    <property type="protein sequence ID" value="PNW77210.1"/>
    <property type="molecule type" value="Genomic_DNA"/>
</dbReference>
<name>A0A2K3D9K0_CHLRE</name>
<feature type="compositionally biased region" description="Low complexity" evidence="1">
    <location>
        <begin position="183"/>
        <end position="197"/>
    </location>
</feature>
<keyword evidence="3" id="KW-1185">Reference proteome</keyword>
<feature type="compositionally biased region" description="Low complexity" evidence="1">
    <location>
        <begin position="321"/>
        <end position="336"/>
    </location>
</feature>
<dbReference type="GeneID" id="5728172"/>
<reference evidence="2 3" key="1">
    <citation type="journal article" date="2007" name="Science">
        <title>The Chlamydomonas genome reveals the evolution of key animal and plant functions.</title>
        <authorList>
            <person name="Merchant S.S."/>
            <person name="Prochnik S.E."/>
            <person name="Vallon O."/>
            <person name="Harris E.H."/>
            <person name="Karpowicz S.J."/>
            <person name="Witman G.B."/>
            <person name="Terry A."/>
            <person name="Salamov A."/>
            <person name="Fritz-Laylin L.K."/>
            <person name="Marechal-Drouard L."/>
            <person name="Marshall W.F."/>
            <person name="Qu L.H."/>
            <person name="Nelson D.R."/>
            <person name="Sanderfoot A.A."/>
            <person name="Spalding M.H."/>
            <person name="Kapitonov V.V."/>
            <person name="Ren Q."/>
            <person name="Ferris P."/>
            <person name="Lindquist E."/>
            <person name="Shapiro H."/>
            <person name="Lucas S.M."/>
            <person name="Grimwood J."/>
            <person name="Schmutz J."/>
            <person name="Cardol P."/>
            <person name="Cerutti H."/>
            <person name="Chanfreau G."/>
            <person name="Chen C.L."/>
            <person name="Cognat V."/>
            <person name="Croft M.T."/>
            <person name="Dent R."/>
            <person name="Dutcher S."/>
            <person name="Fernandez E."/>
            <person name="Fukuzawa H."/>
            <person name="Gonzalez-Ballester D."/>
            <person name="Gonzalez-Halphen D."/>
            <person name="Hallmann A."/>
            <person name="Hanikenne M."/>
            <person name="Hippler M."/>
            <person name="Inwood W."/>
            <person name="Jabbari K."/>
            <person name="Kalanon M."/>
            <person name="Kuras R."/>
            <person name="Lefebvre P.A."/>
            <person name="Lemaire S.D."/>
            <person name="Lobanov A.V."/>
            <person name="Lohr M."/>
            <person name="Manuell A."/>
            <person name="Meier I."/>
            <person name="Mets L."/>
            <person name="Mittag M."/>
            <person name="Mittelmeier T."/>
            <person name="Moroney J.V."/>
            <person name="Moseley J."/>
            <person name="Napoli C."/>
            <person name="Nedelcu A.M."/>
            <person name="Niyogi K."/>
            <person name="Novoselov S.V."/>
            <person name="Paulsen I.T."/>
            <person name="Pazour G."/>
            <person name="Purton S."/>
            <person name="Ral J.P."/>
            <person name="Riano-Pachon D.M."/>
            <person name="Riekhof W."/>
            <person name="Rymarquis L."/>
            <person name="Schroda M."/>
            <person name="Stern D."/>
            <person name="Umen J."/>
            <person name="Willows R."/>
            <person name="Wilson N."/>
            <person name="Zimmer S.L."/>
            <person name="Allmer J."/>
            <person name="Balk J."/>
            <person name="Bisova K."/>
            <person name="Chen C.J."/>
            <person name="Elias M."/>
            <person name="Gendler K."/>
            <person name="Hauser C."/>
            <person name="Lamb M.R."/>
            <person name="Ledford H."/>
            <person name="Long J.C."/>
            <person name="Minagawa J."/>
            <person name="Page M.D."/>
            <person name="Pan J."/>
            <person name="Pootakham W."/>
            <person name="Roje S."/>
            <person name="Rose A."/>
            <person name="Stahlberg E."/>
            <person name="Terauchi A.M."/>
            <person name="Yang P."/>
            <person name="Ball S."/>
            <person name="Bowler C."/>
            <person name="Dieckmann C.L."/>
            <person name="Gladyshev V.N."/>
            <person name="Green P."/>
            <person name="Jorgensen R."/>
            <person name="Mayfield S."/>
            <person name="Mueller-Roeber B."/>
            <person name="Rajamani S."/>
            <person name="Sayre R.T."/>
            <person name="Brokstein P."/>
            <person name="Dubchak I."/>
            <person name="Goodstein D."/>
            <person name="Hornick L."/>
            <person name="Huang Y.W."/>
            <person name="Jhaveri J."/>
            <person name="Luo Y."/>
            <person name="Martinez D."/>
            <person name="Ngau W.C."/>
            <person name="Otillar B."/>
            <person name="Poliakov A."/>
            <person name="Porter A."/>
            <person name="Szajkowski L."/>
            <person name="Werner G."/>
            <person name="Zhou K."/>
            <person name="Grigoriev I.V."/>
            <person name="Rokhsar D.S."/>
            <person name="Grossman A.R."/>
        </authorList>
    </citation>
    <scope>NUCLEOTIDE SEQUENCE [LARGE SCALE GENOMIC DNA]</scope>
    <source>
        <strain evidence="3">CC-503</strain>
    </source>
</reference>
<feature type="region of interest" description="Disordered" evidence="1">
    <location>
        <begin position="183"/>
        <end position="215"/>
    </location>
</feature>
<feature type="region of interest" description="Disordered" evidence="1">
    <location>
        <begin position="308"/>
        <end position="349"/>
    </location>
</feature>
<dbReference type="Gene3D" id="3.30.559.10">
    <property type="entry name" value="Chloramphenicol acetyltransferase-like domain"/>
    <property type="match status" value="2"/>
</dbReference>
<dbReference type="Pfam" id="PF02458">
    <property type="entry name" value="Transferase"/>
    <property type="match status" value="1"/>
</dbReference>
<accession>A0A2K3D9K0</accession>
<dbReference type="ExpressionAtlas" id="A0A2K3D9K0">
    <property type="expression patterns" value="baseline"/>
</dbReference>
<dbReference type="AlphaFoldDB" id="A0A2K3D9K0"/>
<protein>
    <submittedName>
        <fullName evidence="2">Uncharacterized protein</fullName>
    </submittedName>
</protein>
<dbReference type="PaxDb" id="3055-EDP06502"/>
<gene>
    <name evidence="2" type="ORF">CHLRE_10g426800v5</name>
</gene>
<dbReference type="GO" id="GO:0016747">
    <property type="term" value="F:acyltransferase activity, transferring groups other than amino-acyl groups"/>
    <property type="evidence" value="ECO:0000318"/>
    <property type="project" value="GO_Central"/>
</dbReference>
<evidence type="ECO:0000313" key="2">
    <source>
        <dbReference type="EMBL" id="PNW77210.1"/>
    </source>
</evidence>
<proteinExistence type="predicted"/>
<dbReference type="RefSeq" id="XP_042919966.1">
    <property type="nucleotide sequence ID" value="XM_043066569.1"/>
</dbReference>
<dbReference type="Proteomes" id="UP000006906">
    <property type="component" value="Chromosome 10"/>
</dbReference>
<evidence type="ECO:0000313" key="3">
    <source>
        <dbReference type="Proteomes" id="UP000006906"/>
    </source>
</evidence>
<dbReference type="Gramene" id="PNW77210">
    <property type="protein sequence ID" value="PNW77210"/>
    <property type="gene ID" value="CHLRE_10g426800v5"/>
</dbReference>